<sequence length="440" mass="48940">MDDDARGRKRKWCSQLDSVFFYEGGEVAAELKSQITRVRIGPQVKDIPRDAFRGCRINLAEVQFDEGSLEVIGVSAFHGCKALQEVAIPPSVTKLGGWAFCSCTNLAKVQLNEGLEIIEDNAFYGCGALQRVLLPPSVTHLIGCTFYGCINLADVQLHEGLETIGKYTFSVCRALQRVIIPLSVTKLDNYAFWGCGNLASVQFSEGLEIIGERAFYECTELRSMTVPSSVTELGYEAFGGCTNLTEVILLGGESLLNRGFFKRGLFSGRGVLNQQALNEMIGHGSALRDCPATNAFYDCPLTALKISISRALPERMERLPRECRLSIEQRVHDLRRLELTQDGNILACFPLLRRPSDWDLIEDTNDETAESLHQILRLISFHELKESSIVIELAMWKSSLVEDRARADSRTSVPDPAKSLIMDYCGFTGFLEPAIEGDYR</sequence>
<protein>
    <recommendedName>
        <fullName evidence="3">Leucine-rich repeat domain-containing protein</fullName>
    </recommendedName>
</protein>
<comment type="caution">
    <text evidence="1">The sequence shown here is derived from an EMBL/GenBank/DDBJ whole genome shotgun (WGS) entry which is preliminary data.</text>
</comment>
<dbReference type="PANTHER" id="PTHR45661">
    <property type="entry name" value="SURFACE ANTIGEN"/>
    <property type="match status" value="1"/>
</dbReference>
<evidence type="ECO:0000313" key="1">
    <source>
        <dbReference type="EMBL" id="EJK76610.1"/>
    </source>
</evidence>
<dbReference type="Gene3D" id="3.80.10.10">
    <property type="entry name" value="Ribonuclease Inhibitor"/>
    <property type="match status" value="2"/>
</dbReference>
<dbReference type="Pfam" id="PF13306">
    <property type="entry name" value="LRR_5"/>
    <property type="match status" value="1"/>
</dbReference>
<name>K0TGS4_THAOC</name>
<dbReference type="OrthoDB" id="10264456at2759"/>
<dbReference type="SUPFAM" id="SSF52058">
    <property type="entry name" value="L domain-like"/>
    <property type="match status" value="1"/>
</dbReference>
<proteinExistence type="predicted"/>
<evidence type="ECO:0008006" key="3">
    <source>
        <dbReference type="Google" id="ProtNLM"/>
    </source>
</evidence>
<organism evidence="1 2">
    <name type="scientific">Thalassiosira oceanica</name>
    <name type="common">Marine diatom</name>
    <dbReference type="NCBI Taxonomy" id="159749"/>
    <lineage>
        <taxon>Eukaryota</taxon>
        <taxon>Sar</taxon>
        <taxon>Stramenopiles</taxon>
        <taxon>Ochrophyta</taxon>
        <taxon>Bacillariophyta</taxon>
        <taxon>Coscinodiscophyceae</taxon>
        <taxon>Thalassiosirophycidae</taxon>
        <taxon>Thalassiosirales</taxon>
        <taxon>Thalassiosiraceae</taxon>
        <taxon>Thalassiosira</taxon>
    </lineage>
</organism>
<dbReference type="InterPro" id="IPR053139">
    <property type="entry name" value="Surface_bspA-like"/>
</dbReference>
<reference evidence="1 2" key="1">
    <citation type="journal article" date="2012" name="Genome Biol.">
        <title>Genome and low-iron response of an oceanic diatom adapted to chronic iron limitation.</title>
        <authorList>
            <person name="Lommer M."/>
            <person name="Specht M."/>
            <person name="Roy A.S."/>
            <person name="Kraemer L."/>
            <person name="Andreson R."/>
            <person name="Gutowska M.A."/>
            <person name="Wolf J."/>
            <person name="Bergner S.V."/>
            <person name="Schilhabel M.B."/>
            <person name="Klostermeier U.C."/>
            <person name="Beiko R.G."/>
            <person name="Rosenstiel P."/>
            <person name="Hippler M."/>
            <person name="Laroche J."/>
        </authorList>
    </citation>
    <scope>NUCLEOTIDE SEQUENCE [LARGE SCALE GENOMIC DNA]</scope>
    <source>
        <strain evidence="1 2">CCMP1005</strain>
    </source>
</reference>
<dbReference type="AlphaFoldDB" id="K0TGS4"/>
<accession>K0TGS4</accession>
<dbReference type="PANTHER" id="PTHR45661:SF3">
    <property type="entry name" value="IG-LIKE DOMAIN-CONTAINING PROTEIN"/>
    <property type="match status" value="1"/>
</dbReference>
<dbReference type="InterPro" id="IPR032675">
    <property type="entry name" value="LRR_dom_sf"/>
</dbReference>
<dbReference type="InterPro" id="IPR026906">
    <property type="entry name" value="LRR_5"/>
</dbReference>
<gene>
    <name evidence="1" type="ORF">THAOC_01617</name>
</gene>
<evidence type="ECO:0000313" key="2">
    <source>
        <dbReference type="Proteomes" id="UP000266841"/>
    </source>
</evidence>
<dbReference type="Proteomes" id="UP000266841">
    <property type="component" value="Unassembled WGS sequence"/>
</dbReference>
<keyword evidence="2" id="KW-1185">Reference proteome</keyword>
<dbReference type="OMA" id="NESAFFQ"/>
<dbReference type="EMBL" id="AGNL01001944">
    <property type="protein sequence ID" value="EJK76610.1"/>
    <property type="molecule type" value="Genomic_DNA"/>
</dbReference>